<sequence length="151" mass="17685">MELFAKMLEPIQPKKIFVYGSLRTGFFNYDKYLMGKVSDSKIGKVKGKLYHMPHKGYPALMEGDDEVFGEVMTLNDFESVMIPMDKMENYYGVNDSRNEYNRIVMDVELLDGSIESCYVYYYAMNDEAIFNKNSIYIKNGDWKNYMLKQTS</sequence>
<dbReference type="Pfam" id="PF06094">
    <property type="entry name" value="GGACT"/>
    <property type="match status" value="1"/>
</dbReference>
<dbReference type="STRING" id="545697.HMPREF0216_00517"/>
<organism evidence="2 3">
    <name type="scientific">Clostridium celatum DSM 1785</name>
    <dbReference type="NCBI Taxonomy" id="545697"/>
    <lineage>
        <taxon>Bacteria</taxon>
        <taxon>Bacillati</taxon>
        <taxon>Bacillota</taxon>
        <taxon>Clostridia</taxon>
        <taxon>Eubacteriales</taxon>
        <taxon>Clostridiaceae</taxon>
        <taxon>Clostridium</taxon>
    </lineage>
</organism>
<dbReference type="SUPFAM" id="SSF110857">
    <property type="entry name" value="Gamma-glutamyl cyclotransferase-like"/>
    <property type="match status" value="1"/>
</dbReference>
<feature type="domain" description="Gamma-glutamylcyclotransferase AIG2-like" evidence="1">
    <location>
        <begin position="16"/>
        <end position="143"/>
    </location>
</feature>
<dbReference type="Gene3D" id="3.10.490.10">
    <property type="entry name" value="Gamma-glutamyl cyclotransferase-like"/>
    <property type="match status" value="1"/>
</dbReference>
<evidence type="ECO:0000259" key="1">
    <source>
        <dbReference type="Pfam" id="PF06094"/>
    </source>
</evidence>
<accession>L1QMX8</accession>
<evidence type="ECO:0000313" key="2">
    <source>
        <dbReference type="EMBL" id="EKY28922.1"/>
    </source>
</evidence>
<dbReference type="HOGENOM" id="CLU_083466_2_2_9"/>
<dbReference type="InterPro" id="IPR009288">
    <property type="entry name" value="AIG2-like_dom"/>
</dbReference>
<dbReference type="InterPro" id="IPR013024">
    <property type="entry name" value="GGCT-like"/>
</dbReference>
<dbReference type="PATRIC" id="fig|545697.3.peg.511"/>
<evidence type="ECO:0000313" key="3">
    <source>
        <dbReference type="Proteomes" id="UP000010420"/>
    </source>
</evidence>
<dbReference type="Proteomes" id="UP000010420">
    <property type="component" value="Unassembled WGS sequence"/>
</dbReference>
<comment type="caution">
    <text evidence="2">The sequence shown here is derived from an EMBL/GenBank/DDBJ whole genome shotgun (WGS) entry which is preliminary data.</text>
</comment>
<dbReference type="CDD" id="cd06661">
    <property type="entry name" value="GGCT_like"/>
    <property type="match status" value="1"/>
</dbReference>
<gene>
    <name evidence="2" type="ORF">HMPREF0216_00517</name>
</gene>
<dbReference type="AlphaFoldDB" id="L1QMX8"/>
<protein>
    <submittedName>
        <fullName evidence="2">AIG2-like family protein</fullName>
    </submittedName>
</protein>
<keyword evidence="3" id="KW-1185">Reference proteome</keyword>
<dbReference type="EMBL" id="AMEZ01000015">
    <property type="protein sequence ID" value="EKY28922.1"/>
    <property type="molecule type" value="Genomic_DNA"/>
</dbReference>
<reference evidence="2 3" key="1">
    <citation type="submission" date="2012-05" db="EMBL/GenBank/DDBJ databases">
        <authorList>
            <person name="Weinstock G."/>
            <person name="Sodergren E."/>
            <person name="Lobos E.A."/>
            <person name="Fulton L."/>
            <person name="Fulton R."/>
            <person name="Courtney L."/>
            <person name="Fronick C."/>
            <person name="O'Laughlin M."/>
            <person name="Godfrey J."/>
            <person name="Wilson R.M."/>
            <person name="Miner T."/>
            <person name="Farmer C."/>
            <person name="Delehaunty K."/>
            <person name="Cordes M."/>
            <person name="Minx P."/>
            <person name="Tomlinson C."/>
            <person name="Chen J."/>
            <person name="Wollam A."/>
            <person name="Pepin K.H."/>
            <person name="Bhonagiri V."/>
            <person name="Zhang X."/>
            <person name="Suruliraj S."/>
            <person name="Warren W."/>
            <person name="Mitreva M."/>
            <person name="Mardis E.R."/>
            <person name="Wilson R.K."/>
        </authorList>
    </citation>
    <scope>NUCLEOTIDE SEQUENCE [LARGE SCALE GENOMIC DNA]</scope>
    <source>
        <strain evidence="2 3">DSM 1785</strain>
    </source>
</reference>
<name>L1QMX8_9CLOT</name>
<proteinExistence type="predicted"/>
<dbReference type="eggNOG" id="COG2105">
    <property type="taxonomic scope" value="Bacteria"/>
</dbReference>
<dbReference type="InterPro" id="IPR036568">
    <property type="entry name" value="GGCT-like_sf"/>
</dbReference>